<dbReference type="Pfam" id="PF04754">
    <property type="entry name" value="Transposase_31"/>
    <property type="match status" value="1"/>
</dbReference>
<reference evidence="2 3" key="1">
    <citation type="submission" date="2018-06" db="EMBL/GenBank/DDBJ databases">
        <title>Phytoactinopolyspora halophila sp. nov., a novel halophilic actinomycete isolated from a saline soil in China.</title>
        <authorList>
            <person name="Tang S.-K."/>
        </authorList>
    </citation>
    <scope>NUCLEOTIDE SEQUENCE [LARGE SCALE GENOMIC DNA]</scope>
    <source>
        <strain evidence="2 3">YIM 96934</strain>
    </source>
</reference>
<dbReference type="AlphaFoldDB" id="A0A329QAL1"/>
<dbReference type="InterPro" id="IPR006842">
    <property type="entry name" value="Transposase_31"/>
</dbReference>
<proteinExistence type="predicted"/>
<comment type="caution">
    <text evidence="2">The sequence shown here is derived from an EMBL/GenBank/DDBJ whole genome shotgun (WGS) entry which is preliminary data.</text>
</comment>
<dbReference type="PANTHER" id="PTHR34611:SF2">
    <property type="entry name" value="INACTIVE RECOMBINATION-PROMOTING NUCLEASE-LIKE PROTEIN RPNE-RELATED"/>
    <property type="match status" value="1"/>
</dbReference>
<dbReference type="InterPro" id="IPR051699">
    <property type="entry name" value="Rpn/YhgA-like_nuclease"/>
</dbReference>
<name>A0A329QAL1_9ACTN</name>
<dbReference type="Proteomes" id="UP000250462">
    <property type="component" value="Unassembled WGS sequence"/>
</dbReference>
<dbReference type="EMBL" id="QMIG01000044">
    <property type="protein sequence ID" value="RAW09415.1"/>
    <property type="molecule type" value="Genomic_DNA"/>
</dbReference>
<evidence type="ECO:0000313" key="3">
    <source>
        <dbReference type="Proteomes" id="UP000250462"/>
    </source>
</evidence>
<dbReference type="PANTHER" id="PTHR34611">
    <property type="match status" value="1"/>
</dbReference>
<protein>
    <submittedName>
        <fullName evidence="2">Transposase</fullName>
    </submittedName>
</protein>
<gene>
    <name evidence="2" type="ORF">DPM12_21435</name>
</gene>
<accession>A0A329QAL1</accession>
<evidence type="ECO:0000313" key="2">
    <source>
        <dbReference type="EMBL" id="RAW09415.1"/>
    </source>
</evidence>
<evidence type="ECO:0000259" key="1">
    <source>
        <dbReference type="Pfam" id="PF04754"/>
    </source>
</evidence>
<dbReference type="GO" id="GO:0006310">
    <property type="term" value="P:DNA recombination"/>
    <property type="evidence" value="ECO:0007669"/>
    <property type="project" value="TreeGrafter"/>
</dbReference>
<feature type="domain" description="Transposase (putative) YhgA-like" evidence="1">
    <location>
        <begin position="27"/>
        <end position="231"/>
    </location>
</feature>
<dbReference type="GO" id="GO:1990238">
    <property type="term" value="F:double-stranded DNA endonuclease activity"/>
    <property type="evidence" value="ECO:0007669"/>
    <property type="project" value="TreeGrafter"/>
</dbReference>
<keyword evidence="3" id="KW-1185">Reference proteome</keyword>
<organism evidence="2 3">
    <name type="scientific">Phytoactinopolyspora halophila</name>
    <dbReference type="NCBI Taxonomy" id="1981511"/>
    <lineage>
        <taxon>Bacteria</taxon>
        <taxon>Bacillati</taxon>
        <taxon>Actinomycetota</taxon>
        <taxon>Actinomycetes</taxon>
        <taxon>Jiangellales</taxon>
        <taxon>Jiangellaceae</taxon>
        <taxon>Phytoactinopolyspora</taxon>
    </lineage>
</organism>
<sequence>MCGAQRPVVGQSMPARTLTTMSSQQGPHDAVFRRILGEPANAATQLRATLPATMVARLDLDQLARVSGSFVDASLRWRHSDLLFTVPVDGHEAFIYILVEHQSSADPLMPFRMLRYVVQIWDRYLAGHPGVTRLPAVIPLVVHHNRNPWTGPTDVLDLLDVDSDIADAARENLPRFRFLLDDLAVLDEQALRSRPLTPPARMTLLLLKIAAGNARLADDLRPWTDELRAILERSGGIDDFIALLTYIETVGEAPVDELHDLFAQLGPDAEEAYVTTADMLRAEGRTKGRAEGRAEALIQQLTLKFGPLPQTALDAIHAASTEQLEIWTARVLTADTLDQVLH</sequence>